<dbReference type="InterPro" id="IPR013325">
    <property type="entry name" value="RNA_pol_sigma_r2"/>
</dbReference>
<evidence type="ECO:0000259" key="7">
    <source>
        <dbReference type="Pfam" id="PF08281"/>
    </source>
</evidence>
<dbReference type="InterPro" id="IPR039425">
    <property type="entry name" value="RNA_pol_sigma-70-like"/>
</dbReference>
<evidence type="ECO:0000256" key="2">
    <source>
        <dbReference type="ARBA" id="ARBA00023015"/>
    </source>
</evidence>
<evidence type="ECO:0000256" key="5">
    <source>
        <dbReference type="ARBA" id="ARBA00023163"/>
    </source>
</evidence>
<accession>X0WFL9</accession>
<comment type="caution">
    <text evidence="8">The sequence shown here is derived from an EMBL/GenBank/DDBJ whole genome shotgun (WGS) entry which is preliminary data.</text>
</comment>
<dbReference type="InterPro" id="IPR013249">
    <property type="entry name" value="RNA_pol_sigma70_r4_t2"/>
</dbReference>
<dbReference type="PANTHER" id="PTHR43133:SF8">
    <property type="entry name" value="RNA POLYMERASE SIGMA FACTOR HI_1459-RELATED"/>
    <property type="match status" value="1"/>
</dbReference>
<dbReference type="AlphaFoldDB" id="X0WFL9"/>
<sequence length="157" mass="17833">SAEFALDLIEAYSGRVFAICLGMLGNIHDAEDIAQQTLLKGLTNIKQVRNNEQFGAWISRIAKNLCIDFIRRGKCKRSILRGRADVYQSYSKEYPRLESALAKLSEEHRLALMLYYFDGRSTKNIAETMMVSETAAQARLSRARKRLRKLLETEGGV</sequence>
<evidence type="ECO:0000259" key="6">
    <source>
        <dbReference type="Pfam" id="PF04542"/>
    </source>
</evidence>
<proteinExistence type="inferred from homology"/>
<name>X0WFL9_9ZZZZ</name>
<evidence type="ECO:0000256" key="1">
    <source>
        <dbReference type="ARBA" id="ARBA00010641"/>
    </source>
</evidence>
<dbReference type="InterPro" id="IPR007627">
    <property type="entry name" value="RNA_pol_sigma70_r2"/>
</dbReference>
<dbReference type="PANTHER" id="PTHR43133">
    <property type="entry name" value="RNA POLYMERASE ECF-TYPE SIGMA FACTO"/>
    <property type="match status" value="1"/>
</dbReference>
<dbReference type="GO" id="GO:0016987">
    <property type="term" value="F:sigma factor activity"/>
    <property type="evidence" value="ECO:0007669"/>
    <property type="project" value="UniProtKB-KW"/>
</dbReference>
<keyword evidence="2" id="KW-0805">Transcription regulation</keyword>
<dbReference type="Gene3D" id="1.10.10.10">
    <property type="entry name" value="Winged helix-like DNA-binding domain superfamily/Winged helix DNA-binding domain"/>
    <property type="match status" value="1"/>
</dbReference>
<feature type="domain" description="RNA polymerase sigma factor 70 region 4 type 2" evidence="7">
    <location>
        <begin position="96"/>
        <end position="147"/>
    </location>
</feature>
<dbReference type="GO" id="GO:0003677">
    <property type="term" value="F:DNA binding"/>
    <property type="evidence" value="ECO:0007669"/>
    <property type="project" value="UniProtKB-KW"/>
</dbReference>
<feature type="domain" description="RNA polymerase sigma-70 region 2" evidence="6">
    <location>
        <begin position="8"/>
        <end position="73"/>
    </location>
</feature>
<reference evidence="8" key="1">
    <citation type="journal article" date="2014" name="Front. Microbiol.">
        <title>High frequency of phylogenetically diverse reductive dehalogenase-homologous genes in deep subseafloor sedimentary metagenomes.</title>
        <authorList>
            <person name="Kawai M."/>
            <person name="Futagami T."/>
            <person name="Toyoda A."/>
            <person name="Takaki Y."/>
            <person name="Nishi S."/>
            <person name="Hori S."/>
            <person name="Arai W."/>
            <person name="Tsubouchi T."/>
            <person name="Morono Y."/>
            <person name="Uchiyama I."/>
            <person name="Ito T."/>
            <person name="Fujiyama A."/>
            <person name="Inagaki F."/>
            <person name="Takami H."/>
        </authorList>
    </citation>
    <scope>NUCLEOTIDE SEQUENCE</scope>
    <source>
        <strain evidence="8">Expedition CK06-06</strain>
    </source>
</reference>
<dbReference type="CDD" id="cd06171">
    <property type="entry name" value="Sigma70_r4"/>
    <property type="match status" value="1"/>
</dbReference>
<dbReference type="SUPFAM" id="SSF88946">
    <property type="entry name" value="Sigma2 domain of RNA polymerase sigma factors"/>
    <property type="match status" value="1"/>
</dbReference>
<keyword evidence="4" id="KW-0238">DNA-binding</keyword>
<comment type="similarity">
    <text evidence="1">Belongs to the sigma-70 factor family. ECF subfamily.</text>
</comment>
<evidence type="ECO:0000313" key="8">
    <source>
        <dbReference type="EMBL" id="GAG11491.1"/>
    </source>
</evidence>
<dbReference type="InterPro" id="IPR013324">
    <property type="entry name" value="RNA_pol_sigma_r3/r4-like"/>
</dbReference>
<dbReference type="InterPro" id="IPR014284">
    <property type="entry name" value="RNA_pol_sigma-70_dom"/>
</dbReference>
<dbReference type="Pfam" id="PF04542">
    <property type="entry name" value="Sigma70_r2"/>
    <property type="match status" value="1"/>
</dbReference>
<evidence type="ECO:0008006" key="9">
    <source>
        <dbReference type="Google" id="ProtNLM"/>
    </source>
</evidence>
<dbReference type="GO" id="GO:0006352">
    <property type="term" value="P:DNA-templated transcription initiation"/>
    <property type="evidence" value="ECO:0007669"/>
    <property type="project" value="InterPro"/>
</dbReference>
<dbReference type="SUPFAM" id="SSF88659">
    <property type="entry name" value="Sigma3 and sigma4 domains of RNA polymerase sigma factors"/>
    <property type="match status" value="1"/>
</dbReference>
<protein>
    <recommendedName>
        <fullName evidence="9">RNA polymerase sigma factor</fullName>
    </recommendedName>
</protein>
<dbReference type="InterPro" id="IPR036388">
    <property type="entry name" value="WH-like_DNA-bd_sf"/>
</dbReference>
<dbReference type="PROSITE" id="PS01063">
    <property type="entry name" value="SIGMA70_ECF"/>
    <property type="match status" value="1"/>
</dbReference>
<dbReference type="Pfam" id="PF08281">
    <property type="entry name" value="Sigma70_r4_2"/>
    <property type="match status" value="1"/>
</dbReference>
<dbReference type="NCBIfam" id="TIGR02937">
    <property type="entry name" value="sigma70-ECF"/>
    <property type="match status" value="1"/>
</dbReference>
<keyword evidence="3" id="KW-0731">Sigma factor</keyword>
<dbReference type="Gene3D" id="1.10.1740.10">
    <property type="match status" value="1"/>
</dbReference>
<gene>
    <name evidence="8" type="ORF">S01H1_35411</name>
</gene>
<evidence type="ECO:0000256" key="4">
    <source>
        <dbReference type="ARBA" id="ARBA00023125"/>
    </source>
</evidence>
<dbReference type="EMBL" id="BARS01022130">
    <property type="protein sequence ID" value="GAG11491.1"/>
    <property type="molecule type" value="Genomic_DNA"/>
</dbReference>
<keyword evidence="5" id="KW-0804">Transcription</keyword>
<evidence type="ECO:0000256" key="3">
    <source>
        <dbReference type="ARBA" id="ARBA00023082"/>
    </source>
</evidence>
<organism evidence="8">
    <name type="scientific">marine sediment metagenome</name>
    <dbReference type="NCBI Taxonomy" id="412755"/>
    <lineage>
        <taxon>unclassified sequences</taxon>
        <taxon>metagenomes</taxon>
        <taxon>ecological metagenomes</taxon>
    </lineage>
</organism>
<feature type="non-terminal residue" evidence="8">
    <location>
        <position position="1"/>
    </location>
</feature>
<dbReference type="InterPro" id="IPR000838">
    <property type="entry name" value="RNA_pol_sigma70_ECF_CS"/>
</dbReference>